<dbReference type="EMBL" id="CAJOBJ010336239">
    <property type="protein sequence ID" value="CAF5189296.1"/>
    <property type="molecule type" value="Genomic_DNA"/>
</dbReference>
<protein>
    <submittedName>
        <fullName evidence="1">Uncharacterized protein</fullName>
    </submittedName>
</protein>
<evidence type="ECO:0000313" key="2">
    <source>
        <dbReference type="Proteomes" id="UP000681720"/>
    </source>
</evidence>
<gene>
    <name evidence="1" type="ORF">GIL414_LOCUS72371</name>
</gene>
<dbReference type="Proteomes" id="UP000681720">
    <property type="component" value="Unassembled WGS sequence"/>
</dbReference>
<feature type="non-terminal residue" evidence="1">
    <location>
        <position position="52"/>
    </location>
</feature>
<dbReference type="AlphaFoldDB" id="A0A8S3HXZ6"/>
<feature type="non-terminal residue" evidence="1">
    <location>
        <position position="1"/>
    </location>
</feature>
<reference evidence="1" key="1">
    <citation type="submission" date="2021-02" db="EMBL/GenBank/DDBJ databases">
        <authorList>
            <person name="Nowell W R."/>
        </authorList>
    </citation>
    <scope>NUCLEOTIDE SEQUENCE</scope>
</reference>
<sequence length="52" mass="6052">LGLELLKETICMFSPNVAIQLRNALASHQDRNKMPDLTLEWLLRQPVFAPYR</sequence>
<organism evidence="1 2">
    <name type="scientific">Rotaria magnacalcarata</name>
    <dbReference type="NCBI Taxonomy" id="392030"/>
    <lineage>
        <taxon>Eukaryota</taxon>
        <taxon>Metazoa</taxon>
        <taxon>Spiralia</taxon>
        <taxon>Gnathifera</taxon>
        <taxon>Rotifera</taxon>
        <taxon>Eurotatoria</taxon>
        <taxon>Bdelloidea</taxon>
        <taxon>Philodinida</taxon>
        <taxon>Philodinidae</taxon>
        <taxon>Rotaria</taxon>
    </lineage>
</organism>
<comment type="caution">
    <text evidence="1">The sequence shown here is derived from an EMBL/GenBank/DDBJ whole genome shotgun (WGS) entry which is preliminary data.</text>
</comment>
<accession>A0A8S3HXZ6</accession>
<evidence type="ECO:0000313" key="1">
    <source>
        <dbReference type="EMBL" id="CAF5189296.1"/>
    </source>
</evidence>
<proteinExistence type="predicted"/>
<name>A0A8S3HXZ6_9BILA</name>